<keyword evidence="3" id="KW-1185">Reference proteome</keyword>
<dbReference type="STRING" id="59895.A0A118EDK4"/>
<proteinExistence type="predicted"/>
<dbReference type="InterPro" id="IPR035979">
    <property type="entry name" value="RBD_domain_sf"/>
</dbReference>
<evidence type="ECO:0000313" key="3">
    <source>
        <dbReference type="Proteomes" id="UP000243975"/>
    </source>
</evidence>
<feature type="domain" description="RRM" evidence="1">
    <location>
        <begin position="25"/>
        <end position="64"/>
    </location>
</feature>
<dbReference type="InterPro" id="IPR000504">
    <property type="entry name" value="RRM_dom"/>
</dbReference>
<gene>
    <name evidence="2" type="ORF">Ccrd_023929</name>
</gene>
<dbReference type="AlphaFoldDB" id="A0A118EDK4"/>
<dbReference type="Pfam" id="PF00076">
    <property type="entry name" value="RRM_1"/>
    <property type="match status" value="1"/>
</dbReference>
<dbReference type="GO" id="GO:0003723">
    <property type="term" value="F:RNA binding"/>
    <property type="evidence" value="ECO:0007669"/>
    <property type="project" value="InterPro"/>
</dbReference>
<evidence type="ECO:0000259" key="1">
    <source>
        <dbReference type="Pfam" id="PF00076"/>
    </source>
</evidence>
<dbReference type="Proteomes" id="UP000243975">
    <property type="component" value="Unassembled WGS sequence"/>
</dbReference>
<sequence>MPVIVGRGICANENSDMTLEHIVEVTGLSPKATEQDVYTFFAFCGTIEHVDIVRHAAGSDRLFALASPKGLRSQKTMKISP</sequence>
<dbReference type="Gramene" id="KVE66068">
    <property type="protein sequence ID" value="KVE66068"/>
    <property type="gene ID" value="Ccrd_023929"/>
</dbReference>
<dbReference type="SUPFAM" id="SSF54928">
    <property type="entry name" value="RNA-binding domain, RBD"/>
    <property type="match status" value="1"/>
</dbReference>
<dbReference type="Gene3D" id="3.30.70.330">
    <property type="match status" value="1"/>
</dbReference>
<accession>A0A118EDK4</accession>
<evidence type="ECO:0000313" key="2">
    <source>
        <dbReference type="EMBL" id="KVE66068.1"/>
    </source>
</evidence>
<organism evidence="2 3">
    <name type="scientific">Cynara cardunculus var. scolymus</name>
    <name type="common">Globe artichoke</name>
    <name type="synonym">Cynara scolymus</name>
    <dbReference type="NCBI Taxonomy" id="59895"/>
    <lineage>
        <taxon>Eukaryota</taxon>
        <taxon>Viridiplantae</taxon>
        <taxon>Streptophyta</taxon>
        <taxon>Embryophyta</taxon>
        <taxon>Tracheophyta</taxon>
        <taxon>Spermatophyta</taxon>
        <taxon>Magnoliopsida</taxon>
        <taxon>eudicotyledons</taxon>
        <taxon>Gunneridae</taxon>
        <taxon>Pentapetalae</taxon>
        <taxon>asterids</taxon>
        <taxon>campanulids</taxon>
        <taxon>Asterales</taxon>
        <taxon>Asteraceae</taxon>
        <taxon>Carduoideae</taxon>
        <taxon>Cardueae</taxon>
        <taxon>Carduinae</taxon>
        <taxon>Cynara</taxon>
    </lineage>
</organism>
<reference evidence="2 3" key="1">
    <citation type="journal article" date="2016" name="Sci. Rep.">
        <title>The genome sequence of the outbreeding globe artichoke constructed de novo incorporating a phase-aware low-pass sequencing strategy of F1 progeny.</title>
        <authorList>
            <person name="Scaglione D."/>
            <person name="Reyes-Chin-Wo S."/>
            <person name="Acquadro A."/>
            <person name="Froenicke L."/>
            <person name="Portis E."/>
            <person name="Beitel C."/>
            <person name="Tirone M."/>
            <person name="Mauro R."/>
            <person name="Lo Monaco A."/>
            <person name="Mauromicale G."/>
            <person name="Faccioli P."/>
            <person name="Cattivelli L."/>
            <person name="Rieseberg L."/>
            <person name="Michelmore R."/>
            <person name="Lanteri S."/>
        </authorList>
    </citation>
    <scope>NUCLEOTIDE SEQUENCE [LARGE SCALE GENOMIC DNA]</scope>
    <source>
        <strain evidence="2">2C</strain>
    </source>
</reference>
<comment type="caution">
    <text evidence="2">The sequence shown here is derived from an EMBL/GenBank/DDBJ whole genome shotgun (WGS) entry which is preliminary data.</text>
</comment>
<protein>
    <submittedName>
        <fullName evidence="2">Nucleotide-binding, alpha-beta plait</fullName>
    </submittedName>
</protein>
<dbReference type="EMBL" id="LEKV01010283">
    <property type="protein sequence ID" value="KVE66068.1"/>
    <property type="molecule type" value="Genomic_DNA"/>
</dbReference>
<name>A0A118EDK4_CYNCS</name>
<dbReference type="InterPro" id="IPR012677">
    <property type="entry name" value="Nucleotide-bd_a/b_plait_sf"/>
</dbReference>